<accession>A0AAV6VSK6</accession>
<evidence type="ECO:0000313" key="3">
    <source>
        <dbReference type="Proteomes" id="UP000827092"/>
    </source>
</evidence>
<dbReference type="AlphaFoldDB" id="A0AAV6VSK6"/>
<evidence type="ECO:0000313" key="2">
    <source>
        <dbReference type="EMBL" id="KAG8198753.1"/>
    </source>
</evidence>
<evidence type="ECO:0000256" key="1">
    <source>
        <dbReference type="SAM" id="MobiDB-lite"/>
    </source>
</evidence>
<feature type="region of interest" description="Disordered" evidence="1">
    <location>
        <begin position="25"/>
        <end position="45"/>
    </location>
</feature>
<gene>
    <name evidence="2" type="ORF">JTE90_023516</name>
</gene>
<keyword evidence="3" id="KW-1185">Reference proteome</keyword>
<name>A0AAV6VSK6_9ARAC</name>
<protein>
    <submittedName>
        <fullName evidence="2">Uncharacterized protein</fullName>
    </submittedName>
</protein>
<sequence>MDPEDELHYADDSADDPYDVILLPETSTRRSAPDRNRLSPAHASPLSLKGEDFLCACAHLLEVESHDIVLGNKRRHSSSCILHLTFI</sequence>
<dbReference type="Proteomes" id="UP000827092">
    <property type="component" value="Unassembled WGS sequence"/>
</dbReference>
<dbReference type="EMBL" id="JAFNEN010000036">
    <property type="protein sequence ID" value="KAG8198753.1"/>
    <property type="molecule type" value="Genomic_DNA"/>
</dbReference>
<reference evidence="2 3" key="1">
    <citation type="journal article" date="2022" name="Nat. Ecol. Evol.">
        <title>A masculinizing supergene underlies an exaggerated male reproductive morph in a spider.</title>
        <authorList>
            <person name="Hendrickx F."/>
            <person name="De Corte Z."/>
            <person name="Sonet G."/>
            <person name="Van Belleghem S.M."/>
            <person name="Kostlbacher S."/>
            <person name="Vangestel C."/>
        </authorList>
    </citation>
    <scope>NUCLEOTIDE SEQUENCE [LARGE SCALE GENOMIC DNA]</scope>
    <source>
        <strain evidence="2">W744_W776</strain>
    </source>
</reference>
<feature type="compositionally biased region" description="Basic and acidic residues" evidence="1">
    <location>
        <begin position="27"/>
        <end position="37"/>
    </location>
</feature>
<proteinExistence type="predicted"/>
<comment type="caution">
    <text evidence="2">The sequence shown here is derived from an EMBL/GenBank/DDBJ whole genome shotgun (WGS) entry which is preliminary data.</text>
</comment>
<organism evidence="2 3">
    <name type="scientific">Oedothorax gibbosus</name>
    <dbReference type="NCBI Taxonomy" id="931172"/>
    <lineage>
        <taxon>Eukaryota</taxon>
        <taxon>Metazoa</taxon>
        <taxon>Ecdysozoa</taxon>
        <taxon>Arthropoda</taxon>
        <taxon>Chelicerata</taxon>
        <taxon>Arachnida</taxon>
        <taxon>Araneae</taxon>
        <taxon>Araneomorphae</taxon>
        <taxon>Entelegynae</taxon>
        <taxon>Araneoidea</taxon>
        <taxon>Linyphiidae</taxon>
        <taxon>Erigoninae</taxon>
        <taxon>Oedothorax</taxon>
    </lineage>
</organism>